<keyword evidence="1" id="KW-0805">Transcription regulation</keyword>
<dbReference type="SUPFAM" id="SSF46785">
    <property type="entry name" value="Winged helix' DNA-binding domain"/>
    <property type="match status" value="1"/>
</dbReference>
<dbReference type="SMART" id="SM00418">
    <property type="entry name" value="HTH_ARSR"/>
    <property type="match status" value="1"/>
</dbReference>
<dbReference type="InterPro" id="IPR036388">
    <property type="entry name" value="WH-like_DNA-bd_sf"/>
</dbReference>
<organism evidence="6 7">
    <name type="scientific">Klenkia terrae</name>
    <dbReference type="NCBI Taxonomy" id="1052259"/>
    <lineage>
        <taxon>Bacteria</taxon>
        <taxon>Bacillati</taxon>
        <taxon>Actinomycetota</taxon>
        <taxon>Actinomycetes</taxon>
        <taxon>Geodermatophilales</taxon>
        <taxon>Geodermatophilaceae</taxon>
        <taxon>Klenkia</taxon>
    </lineage>
</organism>
<evidence type="ECO:0000256" key="2">
    <source>
        <dbReference type="ARBA" id="ARBA00023125"/>
    </source>
</evidence>
<keyword evidence="2" id="KW-0238">DNA-binding</keyword>
<dbReference type="CDD" id="cd00090">
    <property type="entry name" value="HTH_ARSR"/>
    <property type="match status" value="1"/>
</dbReference>
<dbReference type="Pfam" id="PF01022">
    <property type="entry name" value="HTH_5"/>
    <property type="match status" value="1"/>
</dbReference>
<keyword evidence="3" id="KW-0804">Transcription</keyword>
<evidence type="ECO:0000313" key="6">
    <source>
        <dbReference type="EMBL" id="MEI4280828.1"/>
    </source>
</evidence>
<keyword evidence="7" id="KW-1185">Reference proteome</keyword>
<evidence type="ECO:0000259" key="5">
    <source>
        <dbReference type="PROSITE" id="PS50987"/>
    </source>
</evidence>
<dbReference type="InterPro" id="IPR001845">
    <property type="entry name" value="HTH_ArsR_DNA-bd_dom"/>
</dbReference>
<accession>A0ABU8EBT0</accession>
<reference evidence="6 7" key="1">
    <citation type="submission" date="2024-03" db="EMBL/GenBank/DDBJ databases">
        <title>Draft genome sequence of Klenkia terrae.</title>
        <authorList>
            <person name="Duangmal K."/>
            <person name="Chantavorakit T."/>
        </authorList>
    </citation>
    <scope>NUCLEOTIDE SEQUENCE [LARGE SCALE GENOMIC DNA]</scope>
    <source>
        <strain evidence="6 7">JCM 17786</strain>
    </source>
</reference>
<dbReference type="NCBIfam" id="NF033788">
    <property type="entry name" value="HTH_metalloreg"/>
    <property type="match status" value="1"/>
</dbReference>
<evidence type="ECO:0000256" key="1">
    <source>
        <dbReference type="ARBA" id="ARBA00023015"/>
    </source>
</evidence>
<evidence type="ECO:0000256" key="3">
    <source>
        <dbReference type="ARBA" id="ARBA00023163"/>
    </source>
</evidence>
<dbReference type="PRINTS" id="PR00778">
    <property type="entry name" value="HTHARSR"/>
</dbReference>
<evidence type="ECO:0000256" key="4">
    <source>
        <dbReference type="SAM" id="MobiDB-lite"/>
    </source>
</evidence>
<feature type="domain" description="HTH arsR-type" evidence="5">
    <location>
        <begin position="1"/>
        <end position="94"/>
    </location>
</feature>
<dbReference type="PANTHER" id="PTHR33154:SF18">
    <property type="entry name" value="ARSENICAL RESISTANCE OPERON REPRESSOR"/>
    <property type="match status" value="1"/>
</dbReference>
<dbReference type="Gene3D" id="1.10.10.10">
    <property type="entry name" value="Winged helix-like DNA-binding domain superfamily/Winged helix DNA-binding domain"/>
    <property type="match status" value="1"/>
</dbReference>
<name>A0ABU8EBT0_9ACTN</name>
<protein>
    <submittedName>
        <fullName evidence="6">Metalloregulator ArsR/SmtB family transcription factor</fullName>
    </submittedName>
</protein>
<sequence>MTAAAQALDALGDPTRRRILELLAGTERTVGELVAGLQERGRISQPAVSQHLAALRDAGLVRVRPEGTRRFHAVDNGGVVAVRAWLDRLGDPFDQPLDALATEVARGRRARRGEVPADQPAARRAR</sequence>
<dbReference type="Proteomes" id="UP001373496">
    <property type="component" value="Unassembled WGS sequence"/>
</dbReference>
<evidence type="ECO:0000313" key="7">
    <source>
        <dbReference type="Proteomes" id="UP001373496"/>
    </source>
</evidence>
<comment type="caution">
    <text evidence="6">The sequence shown here is derived from an EMBL/GenBank/DDBJ whole genome shotgun (WGS) entry which is preliminary data.</text>
</comment>
<gene>
    <name evidence="6" type="ORF">UXQ13_20300</name>
</gene>
<dbReference type="RefSeq" id="WP_336392863.1">
    <property type="nucleotide sequence ID" value="NZ_JBAPLV010000029.1"/>
</dbReference>
<dbReference type="EMBL" id="JBAPLV010000029">
    <property type="protein sequence ID" value="MEI4280828.1"/>
    <property type="molecule type" value="Genomic_DNA"/>
</dbReference>
<dbReference type="PROSITE" id="PS50987">
    <property type="entry name" value="HTH_ARSR_2"/>
    <property type="match status" value="1"/>
</dbReference>
<dbReference type="InterPro" id="IPR036390">
    <property type="entry name" value="WH_DNA-bd_sf"/>
</dbReference>
<dbReference type="InterPro" id="IPR011991">
    <property type="entry name" value="ArsR-like_HTH"/>
</dbReference>
<dbReference type="PANTHER" id="PTHR33154">
    <property type="entry name" value="TRANSCRIPTIONAL REGULATOR, ARSR FAMILY"/>
    <property type="match status" value="1"/>
</dbReference>
<dbReference type="InterPro" id="IPR051081">
    <property type="entry name" value="HTH_MetalResp_TranReg"/>
</dbReference>
<proteinExistence type="predicted"/>
<feature type="region of interest" description="Disordered" evidence="4">
    <location>
        <begin position="107"/>
        <end position="126"/>
    </location>
</feature>